<dbReference type="EMBL" id="CATNWA010019728">
    <property type="protein sequence ID" value="CAI9614680.1"/>
    <property type="molecule type" value="Genomic_DNA"/>
</dbReference>
<sequence length="125" mass="14392">MDKDKDEIRKILDLTLEIIYLLTGEDYTVVKKTSDGGHSPVLVFPPHSLIYSMNTKRKILEVVERITDLLTGEVPSWKYVEEPKDLYEDEKMESQHLFLSPDGSNNGNPPKRCPHILYSQDSTQE</sequence>
<evidence type="ECO:0000313" key="3">
    <source>
        <dbReference type="Proteomes" id="UP001162483"/>
    </source>
</evidence>
<feature type="region of interest" description="Disordered" evidence="1">
    <location>
        <begin position="91"/>
        <end position="125"/>
    </location>
</feature>
<comment type="caution">
    <text evidence="2">The sequence shown here is derived from an EMBL/GenBank/DDBJ whole genome shotgun (WGS) entry which is preliminary data.</text>
</comment>
<proteinExistence type="predicted"/>
<gene>
    <name evidence="2" type="ORF">SPARVUS_LOCUS15102669</name>
</gene>
<accession>A0ABN9GYZ4</accession>
<protein>
    <submittedName>
        <fullName evidence="2">Uncharacterized protein</fullName>
    </submittedName>
</protein>
<evidence type="ECO:0000313" key="2">
    <source>
        <dbReference type="EMBL" id="CAI9614680.1"/>
    </source>
</evidence>
<reference evidence="2" key="1">
    <citation type="submission" date="2023-05" db="EMBL/GenBank/DDBJ databases">
        <authorList>
            <person name="Stuckert A."/>
        </authorList>
    </citation>
    <scope>NUCLEOTIDE SEQUENCE</scope>
</reference>
<name>A0ABN9GYZ4_9NEOB</name>
<evidence type="ECO:0000256" key="1">
    <source>
        <dbReference type="SAM" id="MobiDB-lite"/>
    </source>
</evidence>
<organism evidence="2 3">
    <name type="scientific">Staurois parvus</name>
    <dbReference type="NCBI Taxonomy" id="386267"/>
    <lineage>
        <taxon>Eukaryota</taxon>
        <taxon>Metazoa</taxon>
        <taxon>Chordata</taxon>
        <taxon>Craniata</taxon>
        <taxon>Vertebrata</taxon>
        <taxon>Euteleostomi</taxon>
        <taxon>Amphibia</taxon>
        <taxon>Batrachia</taxon>
        <taxon>Anura</taxon>
        <taxon>Neobatrachia</taxon>
        <taxon>Ranoidea</taxon>
        <taxon>Ranidae</taxon>
        <taxon>Staurois</taxon>
    </lineage>
</organism>
<dbReference type="Proteomes" id="UP001162483">
    <property type="component" value="Unassembled WGS sequence"/>
</dbReference>
<feature type="non-terminal residue" evidence="2">
    <location>
        <position position="125"/>
    </location>
</feature>
<keyword evidence="3" id="KW-1185">Reference proteome</keyword>